<keyword evidence="3" id="KW-1185">Reference proteome</keyword>
<gene>
    <name evidence="2" type="ORF">ILYODFUR_019989</name>
</gene>
<evidence type="ECO:0000313" key="3">
    <source>
        <dbReference type="Proteomes" id="UP001482620"/>
    </source>
</evidence>
<dbReference type="EMBL" id="JAHRIQ010036788">
    <property type="protein sequence ID" value="MEQ2233248.1"/>
    <property type="molecule type" value="Genomic_DNA"/>
</dbReference>
<accession>A0ABV0TMX4</accession>
<comment type="caution">
    <text evidence="2">The sequence shown here is derived from an EMBL/GenBank/DDBJ whole genome shotgun (WGS) entry which is preliminary data.</text>
</comment>
<reference evidence="2 3" key="1">
    <citation type="submission" date="2021-06" db="EMBL/GenBank/DDBJ databases">
        <authorList>
            <person name="Palmer J.M."/>
        </authorList>
    </citation>
    <scope>NUCLEOTIDE SEQUENCE [LARGE SCALE GENOMIC DNA]</scope>
    <source>
        <strain evidence="3">if_2019</strain>
        <tissue evidence="2">Muscle</tissue>
    </source>
</reference>
<sequence>MSSQNWKRVIVPGQSSDSHLMQARSVAGFHPPQDGSKNSGAQQPAFLKIRNKGEKRGQAVHIKKAMLLIQLQ</sequence>
<protein>
    <submittedName>
        <fullName evidence="2">Uncharacterized protein</fullName>
    </submittedName>
</protein>
<organism evidence="2 3">
    <name type="scientific">Ilyodon furcidens</name>
    <name type="common">goldbreast splitfin</name>
    <dbReference type="NCBI Taxonomy" id="33524"/>
    <lineage>
        <taxon>Eukaryota</taxon>
        <taxon>Metazoa</taxon>
        <taxon>Chordata</taxon>
        <taxon>Craniata</taxon>
        <taxon>Vertebrata</taxon>
        <taxon>Euteleostomi</taxon>
        <taxon>Actinopterygii</taxon>
        <taxon>Neopterygii</taxon>
        <taxon>Teleostei</taxon>
        <taxon>Neoteleostei</taxon>
        <taxon>Acanthomorphata</taxon>
        <taxon>Ovalentaria</taxon>
        <taxon>Atherinomorphae</taxon>
        <taxon>Cyprinodontiformes</taxon>
        <taxon>Goodeidae</taxon>
        <taxon>Ilyodon</taxon>
    </lineage>
</organism>
<evidence type="ECO:0000256" key="1">
    <source>
        <dbReference type="SAM" id="MobiDB-lite"/>
    </source>
</evidence>
<evidence type="ECO:0000313" key="2">
    <source>
        <dbReference type="EMBL" id="MEQ2233248.1"/>
    </source>
</evidence>
<name>A0ABV0TMX4_9TELE</name>
<feature type="region of interest" description="Disordered" evidence="1">
    <location>
        <begin position="1"/>
        <end position="44"/>
    </location>
</feature>
<dbReference type="Proteomes" id="UP001482620">
    <property type="component" value="Unassembled WGS sequence"/>
</dbReference>
<proteinExistence type="predicted"/>